<gene>
    <name evidence="1" type="ORF">Syun_014168</name>
</gene>
<sequence>MCCGSSLDFKDSFTIEHLVATIAPFEIFSFCDSSELTMLNEFGTVDVDLVPPYQYLTLTCYKWL</sequence>
<name>A0AAP0JKH8_9MAGN</name>
<dbReference type="Proteomes" id="UP001420932">
    <property type="component" value="Unassembled WGS sequence"/>
</dbReference>
<dbReference type="AlphaFoldDB" id="A0AAP0JKH8"/>
<proteinExistence type="predicted"/>
<dbReference type="EMBL" id="JBBNAF010000006">
    <property type="protein sequence ID" value="KAK9134838.1"/>
    <property type="molecule type" value="Genomic_DNA"/>
</dbReference>
<evidence type="ECO:0000313" key="2">
    <source>
        <dbReference type="Proteomes" id="UP001420932"/>
    </source>
</evidence>
<keyword evidence="2" id="KW-1185">Reference proteome</keyword>
<protein>
    <submittedName>
        <fullName evidence="1">Uncharacterized protein</fullName>
    </submittedName>
</protein>
<accession>A0AAP0JKH8</accession>
<reference evidence="1 2" key="1">
    <citation type="submission" date="2024-01" db="EMBL/GenBank/DDBJ databases">
        <title>Genome assemblies of Stephania.</title>
        <authorList>
            <person name="Yang L."/>
        </authorList>
    </citation>
    <scope>NUCLEOTIDE SEQUENCE [LARGE SCALE GENOMIC DNA]</scope>
    <source>
        <strain evidence="1">YNDBR</strain>
        <tissue evidence="1">Leaf</tissue>
    </source>
</reference>
<comment type="caution">
    <text evidence="1">The sequence shown here is derived from an EMBL/GenBank/DDBJ whole genome shotgun (WGS) entry which is preliminary data.</text>
</comment>
<organism evidence="1 2">
    <name type="scientific">Stephania yunnanensis</name>
    <dbReference type="NCBI Taxonomy" id="152371"/>
    <lineage>
        <taxon>Eukaryota</taxon>
        <taxon>Viridiplantae</taxon>
        <taxon>Streptophyta</taxon>
        <taxon>Embryophyta</taxon>
        <taxon>Tracheophyta</taxon>
        <taxon>Spermatophyta</taxon>
        <taxon>Magnoliopsida</taxon>
        <taxon>Ranunculales</taxon>
        <taxon>Menispermaceae</taxon>
        <taxon>Menispermoideae</taxon>
        <taxon>Cissampelideae</taxon>
        <taxon>Stephania</taxon>
    </lineage>
</organism>
<evidence type="ECO:0000313" key="1">
    <source>
        <dbReference type="EMBL" id="KAK9134838.1"/>
    </source>
</evidence>